<accession>A0A291GZ01</accession>
<gene>
    <name evidence="8" type="ORF">CFK41_12235</name>
</gene>
<comment type="subcellular location">
    <subcellularLocation>
        <location evidence="1">Cell membrane</location>
        <topology evidence="1">Multi-pass membrane protein</topology>
    </subcellularLocation>
</comment>
<sequence length="392" mass="42168">MVEIPRPRLSVLHVLNRVRMRLLDIQVWDVAGTMTFYLLLSLFPGAVAAVSVMSLIGVEATTLQALSGMITEIFPTLDPRPYITAIEAVSTTQGGLLGLLLGTAGSLLSASNGVAAFHRALHRVFDTREGRPFLLFRTIVFGETVLIVSVALLSIGMIIMGGEASQRIGEFIGIPRFAFATWNLVKWPILLVILIIGVSLAYYSFPNVRLPRYRLMTLGSTLSVLMLFGLSLVAGRLMVYATRFAEILTALNGLIAILILLWLANIVVITGAALDAEFLRARQIASGLDAWHHIVLDPHASHTLDFLAADAAESEELGRLVADAARTGAPLRRPRGLLIVDALNPLAVNPPARHRVTSGPIGPDRTPTDQPPTDPTHPEDPSGPPSAGEPTA</sequence>
<keyword evidence="2" id="KW-1003">Cell membrane</keyword>
<reference evidence="8 9" key="1">
    <citation type="journal article" date="2014" name="Int. J. Syst. Evol. Microbiol.">
        <title>Brachybacterium ginsengisoli sp. nov., isolated from soil of a ginseng field.</title>
        <authorList>
            <person name="Hoang V.A."/>
            <person name="Kim Y.J."/>
            <person name="Nguyen N.L."/>
            <person name="Yang D.C."/>
        </authorList>
    </citation>
    <scope>NUCLEOTIDE SEQUENCE [LARGE SCALE GENOMIC DNA]</scope>
    <source>
        <strain evidence="8 9">DCY80</strain>
    </source>
</reference>
<keyword evidence="5 7" id="KW-0472">Membrane</keyword>
<feature type="transmembrane region" description="Helical" evidence="7">
    <location>
        <begin position="27"/>
        <end position="56"/>
    </location>
</feature>
<dbReference type="PANTHER" id="PTHR30213:SF0">
    <property type="entry name" value="UPF0761 MEMBRANE PROTEIN YIHY"/>
    <property type="match status" value="1"/>
</dbReference>
<feature type="transmembrane region" description="Helical" evidence="7">
    <location>
        <begin position="138"/>
        <end position="160"/>
    </location>
</feature>
<feature type="transmembrane region" description="Helical" evidence="7">
    <location>
        <begin position="215"/>
        <end position="234"/>
    </location>
</feature>
<evidence type="ECO:0000256" key="4">
    <source>
        <dbReference type="ARBA" id="ARBA00022989"/>
    </source>
</evidence>
<evidence type="ECO:0000256" key="6">
    <source>
        <dbReference type="SAM" id="MobiDB-lite"/>
    </source>
</evidence>
<evidence type="ECO:0000256" key="1">
    <source>
        <dbReference type="ARBA" id="ARBA00004651"/>
    </source>
</evidence>
<feature type="transmembrane region" description="Helical" evidence="7">
    <location>
        <begin position="180"/>
        <end position="203"/>
    </location>
</feature>
<evidence type="ECO:0000256" key="7">
    <source>
        <dbReference type="SAM" id="Phobius"/>
    </source>
</evidence>
<feature type="transmembrane region" description="Helical" evidence="7">
    <location>
        <begin position="96"/>
        <end position="117"/>
    </location>
</feature>
<dbReference type="Pfam" id="PF03631">
    <property type="entry name" value="Virul_fac_BrkB"/>
    <property type="match status" value="1"/>
</dbReference>
<dbReference type="Proteomes" id="UP000217889">
    <property type="component" value="Chromosome"/>
</dbReference>
<evidence type="ECO:0000256" key="2">
    <source>
        <dbReference type="ARBA" id="ARBA00022475"/>
    </source>
</evidence>
<feature type="region of interest" description="Disordered" evidence="6">
    <location>
        <begin position="350"/>
        <end position="392"/>
    </location>
</feature>
<dbReference type="AlphaFoldDB" id="A0A291GZ01"/>
<dbReference type="InterPro" id="IPR017039">
    <property type="entry name" value="Virul_fac_BrkB"/>
</dbReference>
<evidence type="ECO:0000256" key="3">
    <source>
        <dbReference type="ARBA" id="ARBA00022692"/>
    </source>
</evidence>
<dbReference type="PANTHER" id="PTHR30213">
    <property type="entry name" value="INNER MEMBRANE PROTEIN YHJD"/>
    <property type="match status" value="1"/>
</dbReference>
<dbReference type="KEGG" id="bgg:CFK41_12235"/>
<evidence type="ECO:0000313" key="9">
    <source>
        <dbReference type="Proteomes" id="UP000217889"/>
    </source>
</evidence>
<dbReference type="OrthoDB" id="9781030at2"/>
<proteinExistence type="predicted"/>
<keyword evidence="3 7" id="KW-0812">Transmembrane</keyword>
<evidence type="ECO:0000313" key="8">
    <source>
        <dbReference type="EMBL" id="ATG55449.1"/>
    </source>
</evidence>
<dbReference type="GO" id="GO:0005886">
    <property type="term" value="C:plasma membrane"/>
    <property type="evidence" value="ECO:0007669"/>
    <property type="project" value="UniProtKB-SubCell"/>
</dbReference>
<keyword evidence="4 7" id="KW-1133">Transmembrane helix</keyword>
<feature type="transmembrane region" description="Helical" evidence="7">
    <location>
        <begin position="254"/>
        <end position="274"/>
    </location>
</feature>
<organism evidence="8 9">
    <name type="scientific">Brachybacterium ginsengisoli</name>
    <dbReference type="NCBI Taxonomy" id="1331682"/>
    <lineage>
        <taxon>Bacteria</taxon>
        <taxon>Bacillati</taxon>
        <taxon>Actinomycetota</taxon>
        <taxon>Actinomycetes</taxon>
        <taxon>Micrococcales</taxon>
        <taxon>Dermabacteraceae</taxon>
        <taxon>Brachybacterium</taxon>
    </lineage>
</organism>
<keyword evidence="9" id="KW-1185">Reference proteome</keyword>
<evidence type="ECO:0000256" key="5">
    <source>
        <dbReference type="ARBA" id="ARBA00023136"/>
    </source>
</evidence>
<name>A0A291GZ01_9MICO</name>
<dbReference type="EMBL" id="CP023564">
    <property type="protein sequence ID" value="ATG55449.1"/>
    <property type="molecule type" value="Genomic_DNA"/>
</dbReference>
<protein>
    <submittedName>
        <fullName evidence="8">Uncharacterized protein</fullName>
    </submittedName>
</protein>